<evidence type="ECO:0000313" key="3">
    <source>
        <dbReference type="Proteomes" id="UP000325576"/>
    </source>
</evidence>
<dbReference type="InterPro" id="IPR025669">
    <property type="entry name" value="AAA_dom"/>
</dbReference>
<dbReference type="CDD" id="cd02042">
    <property type="entry name" value="ParAB_family"/>
    <property type="match status" value="1"/>
</dbReference>
<dbReference type="PANTHER" id="PTHR13696:SF52">
    <property type="entry name" value="PARA FAMILY PROTEIN CT_582"/>
    <property type="match status" value="1"/>
</dbReference>
<dbReference type="InterPro" id="IPR027417">
    <property type="entry name" value="P-loop_NTPase"/>
</dbReference>
<feature type="domain" description="AAA" evidence="1">
    <location>
        <begin position="21"/>
        <end position="202"/>
    </location>
</feature>
<dbReference type="Pfam" id="PF13614">
    <property type="entry name" value="AAA_31"/>
    <property type="match status" value="1"/>
</dbReference>
<gene>
    <name evidence="2" type="ORF">BS297_07475</name>
</gene>
<reference evidence="2 3" key="1">
    <citation type="journal article" date="2017" name="Poromechanics V (2013)">
        <title>Genomic Characterization of the Arsenic-Tolerant Actinobacterium, &lt;i&gt;Rhodococcus erythropolis&lt;/i&gt; S43.</title>
        <authorList>
            <person name="Retamal-Morales G."/>
            <person name="Mehnert M."/>
            <person name="Schwabe R."/>
            <person name="Tischler D."/>
            <person name="Schloemann M."/>
            <person name="Levican G.J."/>
        </authorList>
    </citation>
    <scope>NUCLEOTIDE SEQUENCE [LARGE SCALE GENOMIC DNA]</scope>
    <source>
        <strain evidence="2 3">S43</strain>
    </source>
</reference>
<dbReference type="AlphaFoldDB" id="A0A0C2VHF0"/>
<comment type="caution">
    <text evidence="2">The sequence shown here is derived from an EMBL/GenBank/DDBJ whole genome shotgun (WGS) entry which is preliminary data.</text>
</comment>
<dbReference type="SUPFAM" id="SSF52540">
    <property type="entry name" value="P-loop containing nucleoside triphosphate hydrolases"/>
    <property type="match status" value="1"/>
</dbReference>
<dbReference type="InterPro" id="IPR050678">
    <property type="entry name" value="DNA_Partitioning_ATPase"/>
</dbReference>
<evidence type="ECO:0000313" key="2">
    <source>
        <dbReference type="EMBL" id="KAB2586078.1"/>
    </source>
</evidence>
<dbReference type="Gene3D" id="3.40.50.300">
    <property type="entry name" value="P-loop containing nucleotide triphosphate hydrolases"/>
    <property type="match status" value="1"/>
</dbReference>
<dbReference type="PANTHER" id="PTHR13696">
    <property type="entry name" value="P-LOOP CONTAINING NUCLEOSIDE TRIPHOSPHATE HYDROLASE"/>
    <property type="match status" value="1"/>
</dbReference>
<proteinExistence type="predicted"/>
<protein>
    <submittedName>
        <fullName evidence="2">Chromosome partitioning protein ParA</fullName>
    </submittedName>
</protein>
<dbReference type="Proteomes" id="UP000325576">
    <property type="component" value="Unassembled WGS sequence"/>
</dbReference>
<name>A0A0C2VHF0_RHOER</name>
<accession>A0A0C2VHF0</accession>
<evidence type="ECO:0000259" key="1">
    <source>
        <dbReference type="Pfam" id="PF13614"/>
    </source>
</evidence>
<organism evidence="2 3">
    <name type="scientific">Rhodococcus erythropolis</name>
    <name type="common">Arthrobacter picolinophilus</name>
    <dbReference type="NCBI Taxonomy" id="1833"/>
    <lineage>
        <taxon>Bacteria</taxon>
        <taxon>Bacillati</taxon>
        <taxon>Actinomycetota</taxon>
        <taxon>Actinomycetes</taxon>
        <taxon>Mycobacteriales</taxon>
        <taxon>Nocardiaceae</taxon>
        <taxon>Rhodococcus</taxon>
        <taxon>Rhodococcus erythropolis group</taxon>
    </lineage>
</organism>
<dbReference type="EMBL" id="MRBO01000249">
    <property type="protein sequence ID" value="KAB2586078.1"/>
    <property type="molecule type" value="Genomic_DNA"/>
</dbReference>
<sequence length="320" mass="34045">MAQNIAAAVSETAFSKQIPNTIAFANGKGGVGKTSLSANCGGLAAAGGWRVLILDLDPQGNLARDLGYDVADGQDLLNALITGTEPPLLKDVRPGLDVVPGGPTLADIQGLMFSRANRSHSDDDGEPETLGDLLFRSLSGIAANYDLILFDTPPGDVMILDAVLACCQGVVIPTRADEGSLDGLTRIAKRFKRARRVNPDLRLAGVVLFGIGSRSSRLEDAVRDSVYEIIGESAPVFDTYIRYLETAGFDLRRHGILAHELETQAAAAQKGRLKALRAGTKPAEDFLARNATGLAEDYEKLTMEIIGKLTEINQEVEAVS</sequence>
<dbReference type="RefSeq" id="WP_042953771.1">
    <property type="nucleotide sequence ID" value="NZ_JAOQNQ010000001.1"/>
</dbReference>